<feature type="compositionally biased region" description="Polar residues" evidence="1">
    <location>
        <begin position="53"/>
        <end position="100"/>
    </location>
</feature>
<name>A0A6J5V8A6_PRUAR</name>
<dbReference type="PANTHER" id="PTHR37175">
    <property type="entry name" value="BNAA08G28800D PROTEIN"/>
    <property type="match status" value="1"/>
</dbReference>
<sequence length="181" mass="20350">MNATAPADPDFIEVTDYLNGSDSDTNIDEDEVAGEYYQPVSAVDSEDEDQSRNDTVSIHPQQHQQQVLSNGVTVNQVQRGISSLRLNDNLEGTNNHNMSMSSEDEEDKEEEEEEEEASDSAIMRAFREDENRRNAPLPPENATRVREAMRGISFAGTPPPWADRVPEGNLIDRIHQLRRPV</sequence>
<feature type="region of interest" description="Disordered" evidence="1">
    <location>
        <begin position="16"/>
        <end position="121"/>
    </location>
</feature>
<dbReference type="Pfam" id="PF06910">
    <property type="entry name" value="MEA1"/>
    <property type="match status" value="1"/>
</dbReference>
<evidence type="ECO:0000313" key="3">
    <source>
        <dbReference type="Proteomes" id="UP000507222"/>
    </source>
</evidence>
<accession>A0A6J5V8A6</accession>
<feature type="region of interest" description="Disordered" evidence="1">
    <location>
        <begin position="126"/>
        <end position="145"/>
    </location>
</feature>
<evidence type="ECO:0000313" key="2">
    <source>
        <dbReference type="EMBL" id="CAB4282118.1"/>
    </source>
</evidence>
<dbReference type="EMBL" id="CAEKDK010000006">
    <property type="protein sequence ID" value="CAB4282118.1"/>
    <property type="molecule type" value="Genomic_DNA"/>
</dbReference>
<organism evidence="2 3">
    <name type="scientific">Prunus armeniaca</name>
    <name type="common">Apricot</name>
    <name type="synonym">Armeniaca vulgaris</name>
    <dbReference type="NCBI Taxonomy" id="36596"/>
    <lineage>
        <taxon>Eukaryota</taxon>
        <taxon>Viridiplantae</taxon>
        <taxon>Streptophyta</taxon>
        <taxon>Embryophyta</taxon>
        <taxon>Tracheophyta</taxon>
        <taxon>Spermatophyta</taxon>
        <taxon>Magnoliopsida</taxon>
        <taxon>eudicotyledons</taxon>
        <taxon>Gunneridae</taxon>
        <taxon>Pentapetalae</taxon>
        <taxon>rosids</taxon>
        <taxon>fabids</taxon>
        <taxon>Rosales</taxon>
        <taxon>Rosaceae</taxon>
        <taxon>Amygdaloideae</taxon>
        <taxon>Amygdaleae</taxon>
        <taxon>Prunus</taxon>
    </lineage>
</organism>
<feature type="compositionally biased region" description="Acidic residues" evidence="1">
    <location>
        <begin position="102"/>
        <end position="118"/>
    </location>
</feature>
<dbReference type="Proteomes" id="UP000507222">
    <property type="component" value="Unassembled WGS sequence"/>
</dbReference>
<proteinExistence type="predicted"/>
<dbReference type="AlphaFoldDB" id="A0A6J5V8A6"/>
<protein>
    <submittedName>
        <fullName evidence="2">Uncharacterized protein</fullName>
    </submittedName>
</protein>
<dbReference type="PANTHER" id="PTHR37175:SF1">
    <property type="entry name" value="CONSTANS-LIKE PROTEIN-RELATED"/>
    <property type="match status" value="1"/>
</dbReference>
<evidence type="ECO:0000256" key="1">
    <source>
        <dbReference type="SAM" id="MobiDB-lite"/>
    </source>
</evidence>
<reference evidence="2 3" key="1">
    <citation type="submission" date="2020-05" db="EMBL/GenBank/DDBJ databases">
        <authorList>
            <person name="Campoy J."/>
            <person name="Schneeberger K."/>
            <person name="Spophaly S."/>
        </authorList>
    </citation>
    <scope>NUCLEOTIDE SEQUENCE [LARGE SCALE GENOMIC DNA]</scope>
    <source>
        <strain evidence="2">PruArmRojPasFocal</strain>
    </source>
</reference>
<gene>
    <name evidence="2" type="ORF">CURHAP_LOCUS35383</name>
</gene>